<dbReference type="EMBL" id="DXCH01000186">
    <property type="protein sequence ID" value="HIZ07620.1"/>
    <property type="molecule type" value="Genomic_DNA"/>
</dbReference>
<evidence type="ECO:0000313" key="1">
    <source>
        <dbReference type="EMBL" id="HIZ07620.1"/>
    </source>
</evidence>
<sequence length="112" mass="13163">MNECMWIKESGSVQTIDLSSELLQRFSGDFLFLAYGTNFFQAGHANKEELSILNPEKLLELRIFSDEQEIYFSRSCIGESFQWRIASEQDVSQKYYIVQYQTLDINHDKCEK</sequence>
<reference evidence="1" key="2">
    <citation type="submission" date="2021-04" db="EMBL/GenBank/DDBJ databases">
        <authorList>
            <person name="Gilroy R."/>
        </authorList>
    </citation>
    <scope>NUCLEOTIDE SEQUENCE</scope>
    <source>
        <strain evidence="1">CHK192-9172</strain>
    </source>
</reference>
<comment type="caution">
    <text evidence="1">The sequence shown here is derived from an EMBL/GenBank/DDBJ whole genome shotgun (WGS) entry which is preliminary data.</text>
</comment>
<name>A0A9D2D381_9FIRM</name>
<organism evidence="1 2">
    <name type="scientific">Candidatus Eubacterium avistercoris</name>
    <dbReference type="NCBI Taxonomy" id="2838567"/>
    <lineage>
        <taxon>Bacteria</taxon>
        <taxon>Bacillati</taxon>
        <taxon>Bacillota</taxon>
        <taxon>Clostridia</taxon>
        <taxon>Eubacteriales</taxon>
        <taxon>Eubacteriaceae</taxon>
        <taxon>Eubacterium</taxon>
    </lineage>
</organism>
<evidence type="ECO:0000313" key="2">
    <source>
        <dbReference type="Proteomes" id="UP000824024"/>
    </source>
</evidence>
<reference evidence="1" key="1">
    <citation type="journal article" date="2021" name="PeerJ">
        <title>Extensive microbial diversity within the chicken gut microbiome revealed by metagenomics and culture.</title>
        <authorList>
            <person name="Gilroy R."/>
            <person name="Ravi A."/>
            <person name="Getino M."/>
            <person name="Pursley I."/>
            <person name="Horton D.L."/>
            <person name="Alikhan N.F."/>
            <person name="Baker D."/>
            <person name="Gharbi K."/>
            <person name="Hall N."/>
            <person name="Watson M."/>
            <person name="Adriaenssens E.M."/>
            <person name="Foster-Nyarko E."/>
            <person name="Jarju S."/>
            <person name="Secka A."/>
            <person name="Antonio M."/>
            <person name="Oren A."/>
            <person name="Chaudhuri R.R."/>
            <person name="La Ragione R."/>
            <person name="Hildebrand F."/>
            <person name="Pallen M.J."/>
        </authorList>
    </citation>
    <scope>NUCLEOTIDE SEQUENCE</scope>
    <source>
        <strain evidence="1">CHK192-9172</strain>
    </source>
</reference>
<accession>A0A9D2D381</accession>
<proteinExistence type="predicted"/>
<dbReference type="AlphaFoldDB" id="A0A9D2D381"/>
<feature type="non-terminal residue" evidence="1">
    <location>
        <position position="112"/>
    </location>
</feature>
<dbReference type="Proteomes" id="UP000824024">
    <property type="component" value="Unassembled WGS sequence"/>
</dbReference>
<gene>
    <name evidence="1" type="ORF">IAA08_06770</name>
</gene>
<protein>
    <submittedName>
        <fullName evidence="1">Uncharacterized protein</fullName>
    </submittedName>
</protein>